<sequence length="276" mass="32004">MTQPFHALKNLARSGRDVLQSAWLHKHLKKQKTSDTIFILGSGSSLENIKDWSLISRHDSIGFNFFMIHNHVPTYYCIEAPRDPDSRNCMKRLVLFKGDEYWRKTVPLIKPRAGYAELYFLFKELNIPCHVVTSVTINAENCSELIKAIEHHNRHIIYRHLSIMHGQGVASIETISNFCVRLGYKKIVFVGIDLNNTNYFYNEERYLALRNKHLIPSTDQVGAVHKTNDPQQKYGHMIVTDVIRCYSEHYSQEGIEFYVENKDSALADFLPVWSLS</sequence>
<evidence type="ECO:0008006" key="3">
    <source>
        <dbReference type="Google" id="ProtNLM"/>
    </source>
</evidence>
<dbReference type="Gene3D" id="3.90.1480.10">
    <property type="entry name" value="Alpha-2,3-sialyltransferase"/>
    <property type="match status" value="1"/>
</dbReference>
<dbReference type="EMBL" id="FOAA01000003">
    <property type="protein sequence ID" value="SEK59640.1"/>
    <property type="molecule type" value="Genomic_DNA"/>
</dbReference>
<dbReference type="AlphaFoldDB" id="A0A1H7IDM4"/>
<evidence type="ECO:0000313" key="2">
    <source>
        <dbReference type="Proteomes" id="UP000199256"/>
    </source>
</evidence>
<accession>A0A1H7IDM4</accession>
<proteinExistence type="predicted"/>
<organism evidence="1 2">
    <name type="scientific">Ectothiorhodospira marina</name>
    <dbReference type="NCBI Taxonomy" id="1396821"/>
    <lineage>
        <taxon>Bacteria</taxon>
        <taxon>Pseudomonadati</taxon>
        <taxon>Pseudomonadota</taxon>
        <taxon>Gammaproteobacteria</taxon>
        <taxon>Chromatiales</taxon>
        <taxon>Ectothiorhodospiraceae</taxon>
        <taxon>Ectothiorhodospira</taxon>
    </lineage>
</organism>
<evidence type="ECO:0000313" key="1">
    <source>
        <dbReference type="EMBL" id="SEK59640.1"/>
    </source>
</evidence>
<gene>
    <name evidence="1" type="ORF">SAMN05444515_10388</name>
</gene>
<reference evidence="2" key="1">
    <citation type="submission" date="2016-10" db="EMBL/GenBank/DDBJ databases">
        <authorList>
            <person name="Varghese N."/>
            <person name="Submissions S."/>
        </authorList>
    </citation>
    <scope>NUCLEOTIDE SEQUENCE [LARGE SCALE GENOMIC DNA]</scope>
    <source>
        <strain evidence="2">DSM 241</strain>
    </source>
</reference>
<dbReference type="Proteomes" id="UP000199256">
    <property type="component" value="Unassembled WGS sequence"/>
</dbReference>
<keyword evidence="2" id="KW-1185">Reference proteome</keyword>
<name>A0A1H7IDM4_9GAMM</name>
<protein>
    <recommendedName>
        <fullName evidence="3">DUF115 domain-containing protein</fullName>
    </recommendedName>
</protein>